<dbReference type="OrthoDB" id="10265193at2759"/>
<evidence type="ECO:0000259" key="4">
    <source>
        <dbReference type="PROSITE" id="PS50181"/>
    </source>
</evidence>
<dbReference type="SMART" id="SM00248">
    <property type="entry name" value="ANK"/>
    <property type="match status" value="6"/>
</dbReference>
<evidence type="ECO:0000256" key="2">
    <source>
        <dbReference type="ARBA" id="ARBA00023043"/>
    </source>
</evidence>
<evidence type="ECO:0000313" key="5">
    <source>
        <dbReference type="EMBL" id="CAG8236965.1"/>
    </source>
</evidence>
<dbReference type="AlphaFoldDB" id="A0A9W4I7F1"/>
<comment type="caution">
    <text evidence="5">The sequence shown here is derived from an EMBL/GenBank/DDBJ whole genome shotgun (WGS) entry which is preliminary data.</text>
</comment>
<evidence type="ECO:0000256" key="3">
    <source>
        <dbReference type="PROSITE-ProRule" id="PRU00023"/>
    </source>
</evidence>
<dbReference type="InterPro" id="IPR001810">
    <property type="entry name" value="F-box_dom"/>
</dbReference>
<keyword evidence="1" id="KW-0677">Repeat</keyword>
<feature type="domain" description="F-box" evidence="4">
    <location>
        <begin position="6"/>
        <end position="51"/>
    </location>
</feature>
<dbReference type="PANTHER" id="PTHR24198:SF165">
    <property type="entry name" value="ANKYRIN REPEAT-CONTAINING PROTEIN-RELATED"/>
    <property type="match status" value="1"/>
</dbReference>
<protein>
    <recommendedName>
        <fullName evidence="4">F-box domain-containing protein</fullName>
    </recommendedName>
</protein>
<dbReference type="InterPro" id="IPR036770">
    <property type="entry name" value="Ankyrin_rpt-contain_sf"/>
</dbReference>
<dbReference type="SUPFAM" id="SSF48403">
    <property type="entry name" value="Ankyrin repeat"/>
    <property type="match status" value="2"/>
</dbReference>
<evidence type="ECO:0000313" key="6">
    <source>
        <dbReference type="Proteomes" id="UP001152649"/>
    </source>
</evidence>
<dbReference type="PROSITE" id="PS50088">
    <property type="entry name" value="ANK_REPEAT"/>
    <property type="match status" value="1"/>
</dbReference>
<dbReference type="PROSITE" id="PS50181">
    <property type="entry name" value="FBOX"/>
    <property type="match status" value="1"/>
</dbReference>
<dbReference type="EMBL" id="CAJVPG010000012">
    <property type="protein sequence ID" value="CAG8236965.1"/>
    <property type="molecule type" value="Genomic_DNA"/>
</dbReference>
<organism evidence="5 6">
    <name type="scientific">Penicillium salamii</name>
    <dbReference type="NCBI Taxonomy" id="1612424"/>
    <lineage>
        <taxon>Eukaryota</taxon>
        <taxon>Fungi</taxon>
        <taxon>Dikarya</taxon>
        <taxon>Ascomycota</taxon>
        <taxon>Pezizomycotina</taxon>
        <taxon>Eurotiomycetes</taxon>
        <taxon>Eurotiomycetidae</taxon>
        <taxon>Eurotiales</taxon>
        <taxon>Aspergillaceae</taxon>
        <taxon>Penicillium</taxon>
    </lineage>
</organism>
<name>A0A9W4I7F1_9EURO</name>
<keyword evidence="6" id="KW-1185">Reference proteome</keyword>
<evidence type="ECO:0000256" key="1">
    <source>
        <dbReference type="ARBA" id="ARBA00022737"/>
    </source>
</evidence>
<dbReference type="Proteomes" id="UP001152649">
    <property type="component" value="Unassembled WGS sequence"/>
</dbReference>
<dbReference type="Gene3D" id="1.25.40.20">
    <property type="entry name" value="Ankyrin repeat-containing domain"/>
    <property type="match status" value="2"/>
</dbReference>
<reference evidence="5" key="1">
    <citation type="submission" date="2021-07" db="EMBL/GenBank/DDBJ databases">
        <authorList>
            <person name="Branca A.L. A."/>
        </authorList>
    </citation>
    <scope>NUCLEOTIDE SEQUENCE</scope>
</reference>
<sequence length="375" mass="43066">MLQVDHSNIKDLPNELLPWIVSHLEGSAIFALTKSCKDLDFRLQPSIWRYNIKFQNSNLLHLAVKDDNVDLAAALLQHNANINAFYRGKTPLIRAFQYSSAAMHELLLNRRELEINIQNQARETALWYAIHYGNYFMVKRFLEQPKVRDTLLPLYQIVAYGSFAAVWRLLRRTDSTLDTQNRKGYILLYLVVYSNRFKIVDLLLRHLCANVNCIDKDRNMSLWFSTYSSYYEITKRLLVEKSINVKLIGGHRRFEILSTSLHHAAARLDIVLLRRLLVVAEIDPNICITGHSLISITTSCRLVSAVTYLLNIGSIEINGRGFINLSICQAVVYGHYDVVMLLVQEGICLSFNESMVVFYDTILCITVCDSDLDIV</sequence>
<gene>
    <name evidence="5" type="ORF">PSALAMII_LOCUS397</name>
</gene>
<dbReference type="Pfam" id="PF12796">
    <property type="entry name" value="Ank_2"/>
    <property type="match status" value="1"/>
</dbReference>
<proteinExistence type="predicted"/>
<keyword evidence="2 3" id="KW-0040">ANK repeat</keyword>
<dbReference type="PROSITE" id="PS50297">
    <property type="entry name" value="ANK_REP_REGION"/>
    <property type="match status" value="1"/>
</dbReference>
<accession>A0A9W4I7F1</accession>
<dbReference type="PANTHER" id="PTHR24198">
    <property type="entry name" value="ANKYRIN REPEAT AND PROTEIN KINASE DOMAIN-CONTAINING PROTEIN"/>
    <property type="match status" value="1"/>
</dbReference>
<feature type="repeat" description="ANK" evidence="3">
    <location>
        <begin position="55"/>
        <end position="87"/>
    </location>
</feature>
<dbReference type="InterPro" id="IPR002110">
    <property type="entry name" value="Ankyrin_rpt"/>
</dbReference>